<keyword evidence="2" id="KW-0812">Transmembrane</keyword>
<dbReference type="AlphaFoldDB" id="A0A371CKZ6"/>
<dbReference type="Proteomes" id="UP000256964">
    <property type="component" value="Unassembled WGS sequence"/>
</dbReference>
<dbReference type="OrthoDB" id="2758118at2759"/>
<evidence type="ECO:0000256" key="2">
    <source>
        <dbReference type="SAM" id="Phobius"/>
    </source>
</evidence>
<feature type="compositionally biased region" description="Polar residues" evidence="1">
    <location>
        <begin position="180"/>
        <end position="202"/>
    </location>
</feature>
<evidence type="ECO:0000313" key="3">
    <source>
        <dbReference type="EMBL" id="RDX40955.1"/>
    </source>
</evidence>
<evidence type="ECO:0000313" key="4">
    <source>
        <dbReference type="Proteomes" id="UP000256964"/>
    </source>
</evidence>
<keyword evidence="2" id="KW-1133">Transmembrane helix</keyword>
<evidence type="ECO:0000256" key="1">
    <source>
        <dbReference type="SAM" id="MobiDB-lite"/>
    </source>
</evidence>
<accession>A0A371CKZ6</accession>
<sequence>MWHQAMCSIGRSVGGIRHLPDFRRRILHILASQVECLQRSILRQPLCRDHVMCFCRNLGVPCSRPSDCANLPIFEGVSTIVPYLSWAVFSAFRVYALTDRNRCLAIVVFILVASFLVPNIYEYAGFDNVNLPAPYDCSRAVPPGAVLKPRYASCQHTRRSHCSGYHDSEDIRVVVRRTETGPTSSSRRSASDQRCSMFQHPTGSERSHISPDIGGL</sequence>
<keyword evidence="2" id="KW-0472">Membrane</keyword>
<proteinExistence type="predicted"/>
<keyword evidence="4" id="KW-1185">Reference proteome</keyword>
<dbReference type="EMBL" id="KZ857529">
    <property type="protein sequence ID" value="RDX40955.1"/>
    <property type="molecule type" value="Genomic_DNA"/>
</dbReference>
<name>A0A371CKZ6_9APHY</name>
<reference evidence="3 4" key="1">
    <citation type="journal article" date="2018" name="Biotechnol. Biofuels">
        <title>Integrative visual omics of the white-rot fungus Polyporus brumalis exposes the biotechnological potential of its oxidative enzymes for delignifying raw plant biomass.</title>
        <authorList>
            <person name="Miyauchi S."/>
            <person name="Rancon A."/>
            <person name="Drula E."/>
            <person name="Hage H."/>
            <person name="Chaduli D."/>
            <person name="Favel A."/>
            <person name="Grisel S."/>
            <person name="Henrissat B."/>
            <person name="Herpoel-Gimbert I."/>
            <person name="Ruiz-Duenas F.J."/>
            <person name="Chevret D."/>
            <person name="Hainaut M."/>
            <person name="Lin J."/>
            <person name="Wang M."/>
            <person name="Pangilinan J."/>
            <person name="Lipzen A."/>
            <person name="Lesage-Meessen L."/>
            <person name="Navarro D."/>
            <person name="Riley R."/>
            <person name="Grigoriev I.V."/>
            <person name="Zhou S."/>
            <person name="Raouche S."/>
            <person name="Rosso M.N."/>
        </authorList>
    </citation>
    <scope>NUCLEOTIDE SEQUENCE [LARGE SCALE GENOMIC DNA]</scope>
    <source>
        <strain evidence="3 4">BRFM 1820</strain>
    </source>
</reference>
<gene>
    <name evidence="3" type="ORF">OH76DRAFT_277169</name>
</gene>
<feature type="region of interest" description="Disordered" evidence="1">
    <location>
        <begin position="177"/>
        <end position="216"/>
    </location>
</feature>
<protein>
    <submittedName>
        <fullName evidence="3">Uncharacterized protein</fullName>
    </submittedName>
</protein>
<organism evidence="3 4">
    <name type="scientific">Lentinus brumalis</name>
    <dbReference type="NCBI Taxonomy" id="2498619"/>
    <lineage>
        <taxon>Eukaryota</taxon>
        <taxon>Fungi</taxon>
        <taxon>Dikarya</taxon>
        <taxon>Basidiomycota</taxon>
        <taxon>Agaricomycotina</taxon>
        <taxon>Agaricomycetes</taxon>
        <taxon>Polyporales</taxon>
        <taxon>Polyporaceae</taxon>
        <taxon>Lentinus</taxon>
    </lineage>
</organism>
<feature type="transmembrane region" description="Helical" evidence="2">
    <location>
        <begin position="103"/>
        <end position="121"/>
    </location>
</feature>